<feature type="transmembrane region" description="Helical" evidence="1">
    <location>
        <begin position="36"/>
        <end position="58"/>
    </location>
</feature>
<keyword evidence="1" id="KW-0812">Transmembrane</keyword>
<accession>A0A5B8SXU5</accession>
<gene>
    <name evidence="2" type="ORF">FGL86_11630</name>
</gene>
<keyword evidence="3" id="KW-1185">Reference proteome</keyword>
<feature type="transmembrane region" description="Helical" evidence="1">
    <location>
        <begin position="70"/>
        <end position="92"/>
    </location>
</feature>
<dbReference type="RefSeq" id="WP_147184701.1">
    <property type="nucleotide sequence ID" value="NZ_CP042382.1"/>
</dbReference>
<reference evidence="2 3" key="1">
    <citation type="submission" date="2019-06" db="EMBL/GenBank/DDBJ databases">
        <title>Genome analyses of bacteria isolated from kimchi.</title>
        <authorList>
            <person name="Lee S."/>
            <person name="Ahn S."/>
            <person name="Roh S."/>
        </authorList>
    </citation>
    <scope>NUCLEOTIDE SEQUENCE [LARGE SCALE GENOMIC DNA]</scope>
    <source>
        <strain evidence="2 3">CBA4606</strain>
    </source>
</reference>
<dbReference type="AlphaFoldDB" id="A0A5B8SXU5"/>
<dbReference type="EMBL" id="CP042382">
    <property type="protein sequence ID" value="QEA39653.1"/>
    <property type="molecule type" value="Genomic_DNA"/>
</dbReference>
<evidence type="ECO:0000313" key="2">
    <source>
        <dbReference type="EMBL" id="QEA39653.1"/>
    </source>
</evidence>
<organism evidence="2 3">
    <name type="scientific">Pistricoccus aurantiacus</name>
    <dbReference type="NCBI Taxonomy" id="1883414"/>
    <lineage>
        <taxon>Bacteria</taxon>
        <taxon>Pseudomonadati</taxon>
        <taxon>Pseudomonadota</taxon>
        <taxon>Gammaproteobacteria</taxon>
        <taxon>Oceanospirillales</taxon>
        <taxon>Halomonadaceae</taxon>
        <taxon>Pistricoccus</taxon>
    </lineage>
</organism>
<sequence>MMTMMNDRILQIYLESLPAHEAVVVKRRLDSLREDCGCRFGSIVMLIVTISWVIHTLLMPIAGRAWQSTVAIGLAVLFASALIGKLVGLGLARVRLYLAMRRLHRRLCGKAAQKR</sequence>
<name>A0A5B8SXU5_9GAMM</name>
<dbReference type="KEGG" id="paur:FGL86_11630"/>
<evidence type="ECO:0000313" key="3">
    <source>
        <dbReference type="Proteomes" id="UP000321272"/>
    </source>
</evidence>
<protein>
    <recommendedName>
        <fullName evidence="4">Transmembrane protein</fullName>
    </recommendedName>
</protein>
<dbReference type="Proteomes" id="UP000321272">
    <property type="component" value="Chromosome"/>
</dbReference>
<evidence type="ECO:0000256" key="1">
    <source>
        <dbReference type="SAM" id="Phobius"/>
    </source>
</evidence>
<evidence type="ECO:0008006" key="4">
    <source>
        <dbReference type="Google" id="ProtNLM"/>
    </source>
</evidence>
<keyword evidence="1" id="KW-1133">Transmembrane helix</keyword>
<proteinExistence type="predicted"/>
<keyword evidence="1" id="KW-0472">Membrane</keyword>